<evidence type="ECO:0000256" key="1">
    <source>
        <dbReference type="SAM" id="MobiDB-lite"/>
    </source>
</evidence>
<dbReference type="Proteomes" id="UP000199615">
    <property type="component" value="Unassembled WGS sequence"/>
</dbReference>
<dbReference type="EMBL" id="FODT01000005">
    <property type="protein sequence ID" value="SEO80699.1"/>
    <property type="molecule type" value="Genomic_DNA"/>
</dbReference>
<name>A0A1H8SP14_9BRAD</name>
<keyword evidence="3" id="KW-1185">Reference proteome</keyword>
<organism evidence="2 3">
    <name type="scientific">Rhodopseudomonas pseudopalustris</name>
    <dbReference type="NCBI Taxonomy" id="1513892"/>
    <lineage>
        <taxon>Bacteria</taxon>
        <taxon>Pseudomonadati</taxon>
        <taxon>Pseudomonadota</taxon>
        <taxon>Alphaproteobacteria</taxon>
        <taxon>Hyphomicrobiales</taxon>
        <taxon>Nitrobacteraceae</taxon>
        <taxon>Rhodopseudomonas</taxon>
    </lineage>
</organism>
<accession>A0A1H8SP14</accession>
<reference evidence="3" key="1">
    <citation type="submission" date="2016-10" db="EMBL/GenBank/DDBJ databases">
        <authorList>
            <person name="Varghese N."/>
            <person name="Submissions S."/>
        </authorList>
    </citation>
    <scope>NUCLEOTIDE SEQUENCE [LARGE SCALE GENOMIC DNA]</scope>
    <source>
        <strain evidence="3">DSM 123</strain>
    </source>
</reference>
<dbReference type="RefSeq" id="WP_092683761.1">
    <property type="nucleotide sequence ID" value="NZ_FODT01000005.1"/>
</dbReference>
<dbReference type="AlphaFoldDB" id="A0A1H8SP14"/>
<protein>
    <submittedName>
        <fullName evidence="2">Uncharacterized protein</fullName>
    </submittedName>
</protein>
<feature type="compositionally biased region" description="Basic and acidic residues" evidence="1">
    <location>
        <begin position="222"/>
        <end position="232"/>
    </location>
</feature>
<gene>
    <name evidence="2" type="ORF">SAMN05444123_10516</name>
</gene>
<evidence type="ECO:0000313" key="2">
    <source>
        <dbReference type="EMBL" id="SEO80699.1"/>
    </source>
</evidence>
<feature type="region of interest" description="Disordered" evidence="1">
    <location>
        <begin position="208"/>
        <end position="232"/>
    </location>
</feature>
<sequence length="232" mass="25399">MTSRTDQLGFGDLLAEAERQNDCQRQDRETAHLPGTMDEAVPYLHGLIAKHHAAMLAADAATAMALRAEADLLATKLNRFELGILAGPDAPGCRLDRETRASDGTVPLWGQAGCFEICVLDMRVLIELEGLFGICASVCPWPGFAARAIDWNRPFLSETGYRSFLGLSGDLQPNLTPDQFVRNVITAHIVRDLKGKLLPIKPQYRDRHQQTALPPSNAGHCVAEESGGKRDR</sequence>
<dbReference type="OrthoDB" id="9800596at2"/>
<proteinExistence type="predicted"/>
<evidence type="ECO:0000313" key="3">
    <source>
        <dbReference type="Proteomes" id="UP000199615"/>
    </source>
</evidence>